<keyword evidence="1" id="KW-0732">Signal</keyword>
<evidence type="ECO:0000256" key="1">
    <source>
        <dbReference type="SAM" id="SignalP"/>
    </source>
</evidence>
<proteinExistence type="predicted"/>
<evidence type="ECO:0000313" key="2">
    <source>
        <dbReference type="EMBL" id="MDR7122968.1"/>
    </source>
</evidence>
<sequence length="166" mass="18774">MKIFLIMCVCFLIQGCAASVMSRQQYLQFTASHENEFSFLPSSYCGDIADGFMVSPLIPLPPIIPLPNIKETQRINIGFDNYLTLYRAYLRTNEFKEISLTDVSIRDSFAGTKSLSINLEVGCEAADNSTLVLIFKSKNAADLQLEWHIKYVIKKRKIESGYIINS</sequence>
<name>A0ABU1W4T7_9GAMM</name>
<dbReference type="EMBL" id="JAVDWR010000026">
    <property type="protein sequence ID" value="MDR7122968.1"/>
    <property type="molecule type" value="Genomic_DNA"/>
</dbReference>
<evidence type="ECO:0000313" key="3">
    <source>
        <dbReference type="Proteomes" id="UP001257909"/>
    </source>
</evidence>
<feature type="signal peptide" evidence="1">
    <location>
        <begin position="1"/>
        <end position="17"/>
    </location>
</feature>
<keyword evidence="3" id="KW-1185">Reference proteome</keyword>
<dbReference type="PROSITE" id="PS51257">
    <property type="entry name" value="PROKAR_LIPOPROTEIN"/>
    <property type="match status" value="1"/>
</dbReference>
<reference evidence="2 3" key="1">
    <citation type="submission" date="2023-07" db="EMBL/GenBank/DDBJ databases">
        <title>Sorghum-associated microbial communities from plants grown in Nebraska, USA.</title>
        <authorList>
            <person name="Schachtman D."/>
        </authorList>
    </citation>
    <scope>NUCLEOTIDE SEQUENCE [LARGE SCALE GENOMIC DNA]</scope>
    <source>
        <strain evidence="2 3">4138</strain>
    </source>
</reference>
<comment type="caution">
    <text evidence="2">The sequence shown here is derived from an EMBL/GenBank/DDBJ whole genome shotgun (WGS) entry which is preliminary data.</text>
</comment>
<dbReference type="RefSeq" id="WP_310281660.1">
    <property type="nucleotide sequence ID" value="NZ_JAVDWR010000026.1"/>
</dbReference>
<feature type="chain" id="PRO_5046314529" description="Lipoprotein" evidence="1">
    <location>
        <begin position="18"/>
        <end position="166"/>
    </location>
</feature>
<evidence type="ECO:0008006" key="4">
    <source>
        <dbReference type="Google" id="ProtNLM"/>
    </source>
</evidence>
<protein>
    <recommendedName>
        <fullName evidence="4">Lipoprotein</fullName>
    </recommendedName>
</protein>
<accession>A0ABU1W4T7</accession>
<dbReference type="Proteomes" id="UP001257909">
    <property type="component" value="Unassembled WGS sequence"/>
</dbReference>
<organism evidence="2 3">
    <name type="scientific">Rheinheimera soli</name>
    <dbReference type="NCBI Taxonomy" id="443616"/>
    <lineage>
        <taxon>Bacteria</taxon>
        <taxon>Pseudomonadati</taxon>
        <taxon>Pseudomonadota</taxon>
        <taxon>Gammaproteobacteria</taxon>
        <taxon>Chromatiales</taxon>
        <taxon>Chromatiaceae</taxon>
        <taxon>Rheinheimera</taxon>
    </lineage>
</organism>
<gene>
    <name evidence="2" type="ORF">J2W69_003951</name>
</gene>